<feature type="compositionally biased region" description="Low complexity" evidence="3">
    <location>
        <begin position="261"/>
        <end position="271"/>
    </location>
</feature>
<dbReference type="Gene3D" id="1.10.10.1420">
    <property type="entry name" value="DNA replication factor Cdt1, C-terminal WH domain"/>
    <property type="match status" value="1"/>
</dbReference>
<feature type="compositionally biased region" description="Basic and acidic residues" evidence="3">
    <location>
        <begin position="550"/>
        <end position="570"/>
    </location>
</feature>
<proteinExistence type="inferred from homology"/>
<evidence type="ECO:0000259" key="4">
    <source>
        <dbReference type="Pfam" id="PF16679"/>
    </source>
</evidence>
<dbReference type="InterPro" id="IPR032054">
    <property type="entry name" value="Cdt1_C"/>
</dbReference>
<feature type="domain" description="DNA replication factor Cdt1 C-terminal" evidence="4">
    <location>
        <begin position="388"/>
        <end position="507"/>
    </location>
</feature>
<evidence type="ECO:0000313" key="6">
    <source>
        <dbReference type="Proteomes" id="UP000298061"/>
    </source>
</evidence>
<accession>A0A4Z0A8J7</accession>
<dbReference type="Proteomes" id="UP000298061">
    <property type="component" value="Unassembled WGS sequence"/>
</dbReference>
<feature type="region of interest" description="Disordered" evidence="3">
    <location>
        <begin position="28"/>
        <end position="50"/>
    </location>
</feature>
<comment type="similarity">
    <text evidence="1">Belongs to the Cdt1 family.</text>
</comment>
<evidence type="ECO:0000256" key="3">
    <source>
        <dbReference type="SAM" id="MobiDB-lite"/>
    </source>
</evidence>
<evidence type="ECO:0000256" key="2">
    <source>
        <dbReference type="ARBA" id="ARBA00023306"/>
    </source>
</evidence>
<evidence type="ECO:0000313" key="5">
    <source>
        <dbReference type="EMBL" id="TFY82594.1"/>
    </source>
</evidence>
<comment type="caution">
    <text evidence="5">The sequence shown here is derived from an EMBL/GenBank/DDBJ whole genome shotgun (WGS) entry which is preliminary data.</text>
</comment>
<dbReference type="EMBL" id="SFCI01000094">
    <property type="protein sequence ID" value="TFY82594.1"/>
    <property type="molecule type" value="Genomic_DNA"/>
</dbReference>
<reference evidence="5 6" key="1">
    <citation type="submission" date="2019-02" db="EMBL/GenBank/DDBJ databases">
        <title>Genome sequencing of the rare red list fungi Hericium alpestre (H. flagellum).</title>
        <authorList>
            <person name="Buettner E."/>
            <person name="Kellner H."/>
        </authorList>
    </citation>
    <scope>NUCLEOTIDE SEQUENCE [LARGE SCALE GENOMIC DNA]</scope>
    <source>
        <strain evidence="5 6">DSM 108284</strain>
    </source>
</reference>
<organism evidence="5 6">
    <name type="scientific">Hericium alpestre</name>
    <dbReference type="NCBI Taxonomy" id="135208"/>
    <lineage>
        <taxon>Eukaryota</taxon>
        <taxon>Fungi</taxon>
        <taxon>Dikarya</taxon>
        <taxon>Basidiomycota</taxon>
        <taxon>Agaricomycotina</taxon>
        <taxon>Agaricomycetes</taxon>
        <taxon>Russulales</taxon>
        <taxon>Hericiaceae</taxon>
        <taxon>Hericium</taxon>
    </lineage>
</organism>
<feature type="compositionally biased region" description="Polar residues" evidence="3">
    <location>
        <begin position="317"/>
        <end position="327"/>
    </location>
</feature>
<feature type="region of interest" description="Disordered" evidence="3">
    <location>
        <begin position="258"/>
        <end position="385"/>
    </location>
</feature>
<evidence type="ECO:0000256" key="1">
    <source>
        <dbReference type="ARBA" id="ARBA00008356"/>
    </source>
</evidence>
<dbReference type="AlphaFoldDB" id="A0A4Z0A8J7"/>
<protein>
    <recommendedName>
        <fullName evidence="4">DNA replication factor Cdt1 C-terminal domain-containing protein</fullName>
    </recommendedName>
</protein>
<dbReference type="OrthoDB" id="3366139at2759"/>
<feature type="region of interest" description="Disordered" evidence="3">
    <location>
        <begin position="133"/>
        <end position="160"/>
    </location>
</feature>
<dbReference type="Pfam" id="PF16679">
    <property type="entry name" value="CDT1_C"/>
    <property type="match status" value="1"/>
</dbReference>
<feature type="compositionally biased region" description="Low complexity" evidence="3">
    <location>
        <begin position="336"/>
        <end position="363"/>
    </location>
</feature>
<dbReference type="InterPro" id="IPR038090">
    <property type="entry name" value="Cdt1_C_WH_dom_sf"/>
</dbReference>
<feature type="region of interest" description="Disordered" evidence="3">
    <location>
        <begin position="517"/>
        <end position="570"/>
    </location>
</feature>
<feature type="compositionally biased region" description="Polar residues" evidence="3">
    <location>
        <begin position="375"/>
        <end position="385"/>
    </location>
</feature>
<feature type="compositionally biased region" description="Acidic residues" evidence="3">
    <location>
        <begin position="141"/>
        <end position="150"/>
    </location>
</feature>
<feature type="compositionally biased region" description="Low complexity" evidence="3">
    <location>
        <begin position="281"/>
        <end position="303"/>
    </location>
</feature>
<gene>
    <name evidence="5" type="ORF">EWM64_g1418</name>
</gene>
<keyword evidence="2" id="KW-0131">Cell cycle</keyword>
<sequence>MSDLYTALRVSPRKKRCLSDDEDDFTVTPKRLRTAPPSTPKSAFKHQSTVDEGTLPAHLARLYQIQTALQHSLSHALATCAVSPSSDTGIVRSVVNLHGLNTQSGLRTKFDIDDLRKLCWLWEWDGKDVPSIVSSSKTAEDENPFLEEEETPSKPKDWTRGSMGFIVSPATHFSKFAGSRIPTYGIGIEVEIDLDKDMGSGMAAVARWTAASEARRKEVLTRLHRWAELHATLKPVPNIPMADLPQLITPAKPSTLTRLLASSSPKSASSATILATPPSPSSSRKSMRSPSKSPTKSPVKRSSASQDFATPFPITPASKSLFPQTPSRRARGEINTGLLTPQTPSLSPTSSPSRSESIGSQPSTPVHQRGPNAATMPQTPTSSRRQALYDRIRQKAVTNTPTKVRNLDLPGSSKLSRDQLLKLSQEEMRRRVLLGRLGGVAESIWMLFSAPTSATATPTTRKRRALPVSEVAAAVVKSSPVPISTAEAQQSLNLLTSLCPFFLKPLQIGTDEWLEMPAPKLDVPPSPGSSRSRDDSAEEIANRTPRKVKREGGGLREVRERIRQELDMQD</sequence>
<keyword evidence="6" id="KW-1185">Reference proteome</keyword>
<name>A0A4Z0A8J7_9AGAM</name>